<name>A0A699YN10_HAELA</name>
<sequence length="175" mass="19399">MPNHVSPAPPDTHPAEARGWIQKYKDNTVSVLDLFNRLMKSSALRDTYRLDVTRKVVLVVCLMCGANLFCCNLSNVQSQHDKHCKQRPAAEQPPPLLNPTGKQVHIDDQQLSDKYVALPVATTGTPHAALKNKHLKKAIRVLGATGPSPKRVNSLIQDVYLETQRTVEADISSLF</sequence>
<proteinExistence type="predicted"/>
<organism evidence="1 2">
    <name type="scientific">Haematococcus lacustris</name>
    <name type="common">Green alga</name>
    <name type="synonym">Haematococcus pluvialis</name>
    <dbReference type="NCBI Taxonomy" id="44745"/>
    <lineage>
        <taxon>Eukaryota</taxon>
        <taxon>Viridiplantae</taxon>
        <taxon>Chlorophyta</taxon>
        <taxon>core chlorophytes</taxon>
        <taxon>Chlorophyceae</taxon>
        <taxon>CS clade</taxon>
        <taxon>Chlamydomonadales</taxon>
        <taxon>Haematococcaceae</taxon>
        <taxon>Haematococcus</taxon>
    </lineage>
</organism>
<accession>A0A699YN10</accession>
<dbReference type="AlphaFoldDB" id="A0A699YN10"/>
<reference evidence="1 2" key="1">
    <citation type="submission" date="2020-02" db="EMBL/GenBank/DDBJ databases">
        <title>Draft genome sequence of Haematococcus lacustris strain NIES-144.</title>
        <authorList>
            <person name="Morimoto D."/>
            <person name="Nakagawa S."/>
            <person name="Yoshida T."/>
            <person name="Sawayama S."/>
        </authorList>
    </citation>
    <scope>NUCLEOTIDE SEQUENCE [LARGE SCALE GENOMIC DNA]</scope>
    <source>
        <strain evidence="1 2">NIES-144</strain>
    </source>
</reference>
<evidence type="ECO:0000313" key="2">
    <source>
        <dbReference type="Proteomes" id="UP000485058"/>
    </source>
</evidence>
<comment type="caution">
    <text evidence="1">The sequence shown here is derived from an EMBL/GenBank/DDBJ whole genome shotgun (WGS) entry which is preliminary data.</text>
</comment>
<gene>
    <name evidence="1" type="ORF">HaLaN_02285</name>
</gene>
<keyword evidence="2" id="KW-1185">Reference proteome</keyword>
<protein>
    <submittedName>
        <fullName evidence="1">Uncharacterized protein</fullName>
    </submittedName>
</protein>
<dbReference type="Proteomes" id="UP000485058">
    <property type="component" value="Unassembled WGS sequence"/>
</dbReference>
<evidence type="ECO:0000313" key="1">
    <source>
        <dbReference type="EMBL" id="GFH07479.1"/>
    </source>
</evidence>
<dbReference type="EMBL" id="BLLF01000097">
    <property type="protein sequence ID" value="GFH07479.1"/>
    <property type="molecule type" value="Genomic_DNA"/>
</dbReference>